<dbReference type="InterPro" id="IPR050834">
    <property type="entry name" value="Glycosyltransf_2"/>
</dbReference>
<dbReference type="CDD" id="cd00761">
    <property type="entry name" value="Glyco_tranf_GTA_type"/>
    <property type="match status" value="1"/>
</dbReference>
<protein>
    <submittedName>
        <fullName evidence="4">Glycosyltransferase family 2 protein</fullName>
    </submittedName>
</protein>
<accession>A0A6N0HTA3</accession>
<evidence type="ECO:0000256" key="1">
    <source>
        <dbReference type="ARBA" id="ARBA00022679"/>
    </source>
</evidence>
<dbReference type="InterPro" id="IPR001173">
    <property type="entry name" value="Glyco_trans_2-like"/>
</dbReference>
<dbReference type="Pfam" id="PF00535">
    <property type="entry name" value="Glycos_transf_2"/>
    <property type="match status" value="1"/>
</dbReference>
<sequence length="278" mass="31985">MHTTDIIITCMGRLEHLQQSLPLAITQQNSHCIVVDYSCPENSGDWVENNHPDVTVVRVPGQNQFNLSAARNAAIDHATGEWLLFIDADALLAPKFISTIFSRITTESALRTDPVNADKEKMGTFLIKRKLFDKIGGYDDVMQGWGYEDIDLYLRMERAGHLLYIMSDELIDTITHSDKIRTDNYKWKDVNLSRGINRYYARIKLDIETLLRKALPKQERSNLYKALIDNISKTIEFGKPSRIEIALDAETYRDIKRNRTLIYQFSREEISTLLAAEQ</sequence>
<organism evidence="4 5">
    <name type="scientific">Candidatus Reidiella endopervernicosa</name>
    <dbReference type="NCBI Taxonomy" id="2738883"/>
    <lineage>
        <taxon>Bacteria</taxon>
        <taxon>Pseudomonadati</taxon>
        <taxon>Pseudomonadota</taxon>
        <taxon>Gammaproteobacteria</taxon>
        <taxon>Candidatus Reidiella</taxon>
    </lineage>
</organism>
<name>A0A6N0HTA3_9GAMM</name>
<feature type="domain" description="Glycosyltransferase 2-like" evidence="2">
    <location>
        <begin position="6"/>
        <end position="107"/>
    </location>
</feature>
<dbReference type="KEGG" id="rev:HUE57_03700"/>
<gene>
    <name evidence="4" type="ORF">HUE57_03700</name>
</gene>
<reference evidence="4 5" key="1">
    <citation type="submission" date="2020-05" db="EMBL/GenBank/DDBJ databases">
        <title>Horizontal transmission and recombination maintain forever young bacterial symbiont genomes.</title>
        <authorList>
            <person name="Russell S.L."/>
            <person name="Pepper-Tunick E."/>
            <person name="Svedberg J."/>
            <person name="Byrne A."/>
            <person name="Ruelas Castillo J."/>
            <person name="Vollmers C."/>
            <person name="Beinart R.A."/>
            <person name="Corbett-Detig R."/>
        </authorList>
    </citation>
    <scope>NUCLEOTIDE SEQUENCE [LARGE SCALE GENOMIC DNA]</scope>
    <source>
        <strain evidence="4">Santa_Monica_outfall</strain>
    </source>
</reference>
<dbReference type="Pfam" id="PF02709">
    <property type="entry name" value="Glyco_transf_7C"/>
    <property type="match status" value="1"/>
</dbReference>
<dbReference type="InterPro" id="IPR027791">
    <property type="entry name" value="Galactosyl_T_C"/>
</dbReference>
<dbReference type="PANTHER" id="PTHR43685">
    <property type="entry name" value="GLYCOSYLTRANSFERASE"/>
    <property type="match status" value="1"/>
</dbReference>
<dbReference type="PANTHER" id="PTHR43685:SF2">
    <property type="entry name" value="GLYCOSYLTRANSFERASE 2-LIKE DOMAIN-CONTAINING PROTEIN"/>
    <property type="match status" value="1"/>
</dbReference>
<dbReference type="Proteomes" id="UP000509658">
    <property type="component" value="Chromosome"/>
</dbReference>
<evidence type="ECO:0000259" key="3">
    <source>
        <dbReference type="Pfam" id="PF02709"/>
    </source>
</evidence>
<evidence type="ECO:0000313" key="4">
    <source>
        <dbReference type="EMBL" id="QKQ25500.1"/>
    </source>
</evidence>
<dbReference type="InterPro" id="IPR029044">
    <property type="entry name" value="Nucleotide-diphossugar_trans"/>
</dbReference>
<dbReference type="RefSeq" id="WP_078484362.1">
    <property type="nucleotide sequence ID" value="NZ_CP054491.1"/>
</dbReference>
<proteinExistence type="predicted"/>
<feature type="domain" description="Galactosyltransferase C-terminal" evidence="3">
    <location>
        <begin position="123"/>
        <end position="165"/>
    </location>
</feature>
<keyword evidence="5" id="KW-1185">Reference proteome</keyword>
<dbReference type="SUPFAM" id="SSF53448">
    <property type="entry name" value="Nucleotide-diphospho-sugar transferases"/>
    <property type="match status" value="1"/>
</dbReference>
<dbReference type="EMBL" id="CP054491">
    <property type="protein sequence ID" value="QKQ25500.1"/>
    <property type="molecule type" value="Genomic_DNA"/>
</dbReference>
<keyword evidence="1 4" id="KW-0808">Transferase</keyword>
<evidence type="ECO:0000259" key="2">
    <source>
        <dbReference type="Pfam" id="PF00535"/>
    </source>
</evidence>
<dbReference type="GO" id="GO:0016740">
    <property type="term" value="F:transferase activity"/>
    <property type="evidence" value="ECO:0007669"/>
    <property type="project" value="UniProtKB-KW"/>
</dbReference>
<dbReference type="AlphaFoldDB" id="A0A6N0HTA3"/>
<dbReference type="Gene3D" id="3.90.550.10">
    <property type="entry name" value="Spore Coat Polysaccharide Biosynthesis Protein SpsA, Chain A"/>
    <property type="match status" value="1"/>
</dbReference>
<evidence type="ECO:0000313" key="5">
    <source>
        <dbReference type="Proteomes" id="UP000509658"/>
    </source>
</evidence>